<proteinExistence type="inferred from homology"/>
<sequence length="216" mass="24198">MPTRTNFETELTVLKEAITDLGHSVLRGFQDAVDAVESNNRGRLSDLIEEDENINRIEMAINEKATMMIARQQPVASDLRKIISALKVASDLERIGDLTVDLAKAALRIDDLTTVTAEIVRLKAIADKVIHMIHRVFLAYADADIMGAQRIAALDDEVDKAYSAFVKDVFSGIRNGGEDMMQLAFMARYMERIADYGTNVAEWIIYEVNGQRFDLN</sequence>
<gene>
    <name evidence="9" type="ordered locus">Bsel_1470</name>
</gene>
<dbReference type="NCBIfam" id="TIGR02135">
    <property type="entry name" value="phoU_full"/>
    <property type="match status" value="1"/>
</dbReference>
<keyword evidence="5 7" id="KW-0963">Cytoplasm</keyword>
<dbReference type="SUPFAM" id="SSF109755">
    <property type="entry name" value="PhoU-like"/>
    <property type="match status" value="1"/>
</dbReference>
<dbReference type="GO" id="GO:0005737">
    <property type="term" value="C:cytoplasm"/>
    <property type="evidence" value="ECO:0007669"/>
    <property type="project" value="UniProtKB-SubCell"/>
</dbReference>
<dbReference type="FunFam" id="1.20.58.220:FF:000004">
    <property type="entry name" value="Phosphate-specific transport system accessory protein PhoU"/>
    <property type="match status" value="1"/>
</dbReference>
<evidence type="ECO:0000313" key="9">
    <source>
        <dbReference type="EMBL" id="ADH98982.1"/>
    </source>
</evidence>
<accession>D6XT46</accession>
<evidence type="ECO:0000256" key="7">
    <source>
        <dbReference type="PIRNR" id="PIRNR003107"/>
    </source>
</evidence>
<evidence type="ECO:0000256" key="2">
    <source>
        <dbReference type="ARBA" id="ARBA00008107"/>
    </source>
</evidence>
<dbReference type="RefSeq" id="WP_013172406.1">
    <property type="nucleotide sequence ID" value="NC_014219.1"/>
</dbReference>
<dbReference type="KEGG" id="bse:Bsel_1470"/>
<dbReference type="InterPro" id="IPR028366">
    <property type="entry name" value="PhoU"/>
</dbReference>
<evidence type="ECO:0000256" key="1">
    <source>
        <dbReference type="ARBA" id="ARBA00004496"/>
    </source>
</evidence>
<dbReference type="PANTHER" id="PTHR42930:SF3">
    <property type="entry name" value="PHOSPHATE-SPECIFIC TRANSPORT SYSTEM ACCESSORY PROTEIN PHOU"/>
    <property type="match status" value="1"/>
</dbReference>
<dbReference type="PIRSF" id="PIRSF003107">
    <property type="entry name" value="PhoU"/>
    <property type="match status" value="1"/>
</dbReference>
<protein>
    <recommendedName>
        <fullName evidence="7">Phosphate-specific transport system accessory protein PhoU</fullName>
    </recommendedName>
</protein>
<name>D6XT46_BACIE</name>
<dbReference type="Proteomes" id="UP000000271">
    <property type="component" value="Chromosome"/>
</dbReference>
<evidence type="ECO:0000256" key="6">
    <source>
        <dbReference type="ARBA" id="ARBA00022592"/>
    </source>
</evidence>
<dbReference type="eggNOG" id="COG0704">
    <property type="taxonomic scope" value="Bacteria"/>
</dbReference>
<keyword evidence="10" id="KW-1185">Reference proteome</keyword>
<feature type="domain" description="PhoU" evidence="8">
    <location>
        <begin position="124"/>
        <end position="204"/>
    </location>
</feature>
<dbReference type="GO" id="GO:0030643">
    <property type="term" value="P:intracellular phosphate ion homeostasis"/>
    <property type="evidence" value="ECO:0007669"/>
    <property type="project" value="InterPro"/>
</dbReference>
<dbReference type="PANTHER" id="PTHR42930">
    <property type="entry name" value="PHOSPHATE-SPECIFIC TRANSPORT SYSTEM ACCESSORY PROTEIN PHOU"/>
    <property type="match status" value="1"/>
</dbReference>
<evidence type="ECO:0000313" key="10">
    <source>
        <dbReference type="Proteomes" id="UP000000271"/>
    </source>
</evidence>
<keyword evidence="6 7" id="KW-0592">Phosphate transport</keyword>
<dbReference type="Gene3D" id="1.20.58.220">
    <property type="entry name" value="Phosphate transport system protein phou homolog 2, domain 2"/>
    <property type="match status" value="1"/>
</dbReference>
<evidence type="ECO:0000259" key="8">
    <source>
        <dbReference type="Pfam" id="PF01895"/>
    </source>
</evidence>
<evidence type="ECO:0000256" key="3">
    <source>
        <dbReference type="ARBA" id="ARBA00011738"/>
    </source>
</evidence>
<keyword evidence="4 7" id="KW-0813">Transport</keyword>
<dbReference type="GO" id="GO:0045936">
    <property type="term" value="P:negative regulation of phosphate metabolic process"/>
    <property type="evidence" value="ECO:0007669"/>
    <property type="project" value="InterPro"/>
</dbReference>
<reference evidence="9" key="1">
    <citation type="submission" date="2009-10" db="EMBL/GenBank/DDBJ databases">
        <title>Complete sequence of Bacillus selenitireducens MLS10.</title>
        <authorList>
            <consortium name="US DOE Joint Genome Institute"/>
            <person name="Lucas S."/>
            <person name="Copeland A."/>
            <person name="Lapidus A."/>
            <person name="Glavina del Rio T."/>
            <person name="Dalin E."/>
            <person name="Tice H."/>
            <person name="Bruce D."/>
            <person name="Goodwin L."/>
            <person name="Pitluck S."/>
            <person name="Sims D."/>
            <person name="Brettin T."/>
            <person name="Detter J.C."/>
            <person name="Han C."/>
            <person name="Larimer F."/>
            <person name="Land M."/>
            <person name="Hauser L."/>
            <person name="Kyrpides N."/>
            <person name="Ovchinnikova G."/>
            <person name="Stolz J."/>
        </authorList>
    </citation>
    <scope>NUCLEOTIDE SEQUENCE [LARGE SCALE GENOMIC DNA]</scope>
    <source>
        <strain evidence="9">MLS10</strain>
    </source>
</reference>
<dbReference type="AlphaFoldDB" id="D6XT46"/>
<dbReference type="GO" id="GO:0006817">
    <property type="term" value="P:phosphate ion transport"/>
    <property type="evidence" value="ECO:0007669"/>
    <property type="project" value="UniProtKB-KW"/>
</dbReference>
<comment type="similarity">
    <text evidence="2 7">Belongs to the PhoU family.</text>
</comment>
<comment type="subcellular location">
    <subcellularLocation>
        <location evidence="1 7">Cytoplasm</location>
    </subcellularLocation>
</comment>
<comment type="subunit">
    <text evidence="3 7">Homodimer.</text>
</comment>
<dbReference type="STRING" id="439292.Bsel_1470"/>
<dbReference type="Pfam" id="PF01895">
    <property type="entry name" value="PhoU"/>
    <property type="match status" value="2"/>
</dbReference>
<evidence type="ECO:0000256" key="4">
    <source>
        <dbReference type="ARBA" id="ARBA00022448"/>
    </source>
</evidence>
<comment type="function">
    <text evidence="7">Plays a role in the regulation of phosphate uptake.</text>
</comment>
<dbReference type="HOGENOM" id="CLU_078518_2_1_9"/>
<dbReference type="InterPro" id="IPR026022">
    <property type="entry name" value="PhoU_dom"/>
</dbReference>
<dbReference type="EMBL" id="CP001791">
    <property type="protein sequence ID" value="ADH98982.1"/>
    <property type="molecule type" value="Genomic_DNA"/>
</dbReference>
<evidence type="ECO:0000256" key="5">
    <source>
        <dbReference type="ARBA" id="ARBA00022490"/>
    </source>
</evidence>
<feature type="domain" description="PhoU" evidence="8">
    <location>
        <begin position="18"/>
        <end position="105"/>
    </location>
</feature>
<organism evidence="9 10">
    <name type="scientific">Bacillus selenitireducens (strain ATCC 700615 / DSM 15326 / MLS10)</name>
    <dbReference type="NCBI Taxonomy" id="439292"/>
    <lineage>
        <taxon>Bacteria</taxon>
        <taxon>Bacillati</taxon>
        <taxon>Bacillota</taxon>
        <taxon>Bacilli</taxon>
        <taxon>Bacillales</taxon>
        <taxon>Bacillaceae</taxon>
        <taxon>Salisediminibacterium</taxon>
    </lineage>
</organism>
<dbReference type="InterPro" id="IPR038078">
    <property type="entry name" value="PhoU-like_sf"/>
</dbReference>